<reference evidence="2 5" key="2">
    <citation type="submission" date="2019-04" db="EMBL/GenBank/DDBJ databases">
        <title>Draft genome sequences of Streptomyces avermitilis NBRC 14893.</title>
        <authorList>
            <person name="Komaki H."/>
            <person name="Tamura T."/>
            <person name="Hosoyama A."/>
        </authorList>
    </citation>
    <scope>NUCLEOTIDE SEQUENCE [LARGE SCALE GENOMIC DNA]</scope>
    <source>
        <strain evidence="2 5">NBRC 14893</strain>
    </source>
</reference>
<dbReference type="EMBL" id="BJHY01000001">
    <property type="protein sequence ID" value="GDY75329.1"/>
    <property type="molecule type" value="Genomic_DNA"/>
</dbReference>
<feature type="compositionally biased region" description="Basic residues" evidence="1">
    <location>
        <begin position="46"/>
        <end position="60"/>
    </location>
</feature>
<dbReference type="Proteomes" id="UP000299211">
    <property type="component" value="Unassembled WGS sequence"/>
</dbReference>
<dbReference type="EMBL" id="BJHX01000001">
    <property type="protein sequence ID" value="GDY64499.1"/>
    <property type="molecule type" value="Genomic_DNA"/>
</dbReference>
<evidence type="ECO:0000313" key="2">
    <source>
        <dbReference type="EMBL" id="GDY64499.1"/>
    </source>
</evidence>
<organism evidence="3 4">
    <name type="scientific">Streptomyces avermitilis</name>
    <dbReference type="NCBI Taxonomy" id="33903"/>
    <lineage>
        <taxon>Bacteria</taxon>
        <taxon>Bacillati</taxon>
        <taxon>Actinomycetota</taxon>
        <taxon>Actinomycetes</taxon>
        <taxon>Kitasatosporales</taxon>
        <taxon>Streptomycetaceae</taxon>
        <taxon>Streptomyces</taxon>
    </lineage>
</organism>
<comment type="caution">
    <text evidence="3">The sequence shown here is derived from an EMBL/GenBank/DDBJ whole genome shotgun (WGS) entry which is preliminary data.</text>
</comment>
<feature type="region of interest" description="Disordered" evidence="1">
    <location>
        <begin position="1"/>
        <end position="60"/>
    </location>
</feature>
<proteinExistence type="predicted"/>
<dbReference type="Proteomes" id="UP000302139">
    <property type="component" value="Unassembled WGS sequence"/>
</dbReference>
<sequence length="60" mass="6734">MRTYSSLLPDRRDGHGTAPAAARQDQPGTAGAGERHDHRDGGRGRFPARRRRSRTTHNER</sequence>
<evidence type="ECO:0000313" key="3">
    <source>
        <dbReference type="EMBL" id="GDY75329.1"/>
    </source>
</evidence>
<reference evidence="3 4" key="1">
    <citation type="submission" date="2019-04" db="EMBL/GenBank/DDBJ databases">
        <title>Draft genome sequences of Streptomyces avermitilis ATCC 31267.</title>
        <authorList>
            <person name="Komaki H."/>
            <person name="Tamura T."/>
            <person name="Hosoyama A."/>
        </authorList>
    </citation>
    <scope>NUCLEOTIDE SEQUENCE [LARGE SCALE GENOMIC DNA]</scope>
    <source>
        <strain evidence="3 4">ATCC 31267</strain>
    </source>
</reference>
<protein>
    <submittedName>
        <fullName evidence="3">Uncharacterized protein</fullName>
    </submittedName>
</protein>
<evidence type="ECO:0000256" key="1">
    <source>
        <dbReference type="SAM" id="MobiDB-lite"/>
    </source>
</evidence>
<evidence type="ECO:0000313" key="5">
    <source>
        <dbReference type="Proteomes" id="UP000302139"/>
    </source>
</evidence>
<dbReference type="RefSeq" id="WP_010985874.1">
    <property type="nucleotide sequence ID" value="NZ_BAABTN010000118.1"/>
</dbReference>
<feature type="compositionally biased region" description="Basic and acidic residues" evidence="1">
    <location>
        <begin position="33"/>
        <end position="43"/>
    </location>
</feature>
<dbReference type="GeneID" id="41541527"/>
<gene>
    <name evidence="2" type="ORF">SAV14893_038920</name>
    <name evidence="3" type="ORF">SAV31267_048140</name>
</gene>
<name>A0A4D4MVE4_STRAX</name>
<accession>A0A4D4MVE4</accession>
<evidence type="ECO:0000313" key="4">
    <source>
        <dbReference type="Proteomes" id="UP000299211"/>
    </source>
</evidence>
<dbReference type="AlphaFoldDB" id="A0A4D4MVE4"/>